<organism evidence="2 3">
    <name type="scientific">Eubacterium uniforme</name>
    <dbReference type="NCBI Taxonomy" id="39495"/>
    <lineage>
        <taxon>Bacteria</taxon>
        <taxon>Bacillati</taxon>
        <taxon>Bacillota</taxon>
        <taxon>Clostridia</taxon>
        <taxon>Eubacteriales</taxon>
        <taxon>Eubacteriaceae</taxon>
        <taxon>Eubacterium</taxon>
    </lineage>
</organism>
<feature type="transmembrane region" description="Helical" evidence="1">
    <location>
        <begin position="46"/>
        <end position="67"/>
    </location>
</feature>
<keyword evidence="1" id="KW-0472">Membrane</keyword>
<accession>A0A1T4V549</accession>
<reference evidence="2 3" key="1">
    <citation type="submission" date="2017-02" db="EMBL/GenBank/DDBJ databases">
        <authorList>
            <person name="Peterson S.W."/>
        </authorList>
    </citation>
    <scope>NUCLEOTIDE SEQUENCE [LARGE SCALE GENOMIC DNA]</scope>
    <source>
        <strain evidence="2 3">ATCC 35992</strain>
    </source>
</reference>
<protein>
    <submittedName>
        <fullName evidence="2">Uncharacterized protein</fullName>
    </submittedName>
</protein>
<dbReference type="RefSeq" id="WP_078765074.1">
    <property type="nucleotide sequence ID" value="NZ_FUXZ01000002.1"/>
</dbReference>
<dbReference type="AlphaFoldDB" id="A0A1T4V549"/>
<feature type="transmembrane region" description="Helical" evidence="1">
    <location>
        <begin position="73"/>
        <end position="95"/>
    </location>
</feature>
<keyword evidence="3" id="KW-1185">Reference proteome</keyword>
<evidence type="ECO:0000256" key="1">
    <source>
        <dbReference type="SAM" id="Phobius"/>
    </source>
</evidence>
<dbReference type="Proteomes" id="UP000190814">
    <property type="component" value="Unassembled WGS sequence"/>
</dbReference>
<gene>
    <name evidence="2" type="ORF">SAMN02745111_00182</name>
</gene>
<dbReference type="EMBL" id="FUXZ01000002">
    <property type="protein sequence ID" value="SKA60118.1"/>
    <property type="molecule type" value="Genomic_DNA"/>
</dbReference>
<proteinExistence type="predicted"/>
<keyword evidence="1" id="KW-0812">Transmembrane</keyword>
<sequence>MDLCEGIYDVTSFALNRAYKDVIKPLADIYNKASDIMDKIPTPVKIAAGLVGGAIAIGTGIAPAIVAGTMIKAAVSGAVISGAMYGVSSLFTGNFDKKEFVNSMLHGATDMFMISGVTLGVKGAVDCVTRNSGRIKSFLANESGEISVSRGGSDVVSWSNHGYKHFPNKNTLWKDIVKSTKTGPAKYSFDIQDVEVFERAAWESGTPVTNGKNWRVNKYDTTIGAVNGKETVYVRIENSSNTIHGHPISESEYNKLLKEH</sequence>
<keyword evidence="1" id="KW-1133">Transmembrane helix</keyword>
<name>A0A1T4V549_9FIRM</name>
<evidence type="ECO:0000313" key="2">
    <source>
        <dbReference type="EMBL" id="SKA60118.1"/>
    </source>
</evidence>
<dbReference type="OrthoDB" id="2666939at2"/>
<evidence type="ECO:0000313" key="3">
    <source>
        <dbReference type="Proteomes" id="UP000190814"/>
    </source>
</evidence>